<dbReference type="Proteomes" id="UP000818624">
    <property type="component" value="Chromosome 1"/>
</dbReference>
<evidence type="ECO:0000256" key="10">
    <source>
        <dbReference type="SAM" id="Phobius"/>
    </source>
</evidence>
<feature type="transmembrane region" description="Helical" evidence="10">
    <location>
        <begin position="363"/>
        <end position="382"/>
    </location>
</feature>
<dbReference type="EMBL" id="CP046234">
    <property type="protein sequence ID" value="WFD45508.1"/>
    <property type="molecule type" value="Genomic_DNA"/>
</dbReference>
<keyword evidence="5" id="KW-0571">Peptide transport</keyword>
<feature type="transmembrane region" description="Helical" evidence="10">
    <location>
        <begin position="668"/>
        <end position="686"/>
    </location>
</feature>
<feature type="transmembrane region" description="Helical" evidence="10">
    <location>
        <begin position="598"/>
        <end position="617"/>
    </location>
</feature>
<name>A0ABY8EI72_MALFU</name>
<dbReference type="NCBIfam" id="TIGR00728">
    <property type="entry name" value="OPT_sfam"/>
    <property type="match status" value="1"/>
</dbReference>
<evidence type="ECO:0000256" key="5">
    <source>
        <dbReference type="ARBA" id="ARBA00022856"/>
    </source>
</evidence>
<feature type="compositionally biased region" description="Acidic residues" evidence="9">
    <location>
        <begin position="81"/>
        <end position="92"/>
    </location>
</feature>
<keyword evidence="7 10" id="KW-1133">Transmembrane helix</keyword>
<evidence type="ECO:0000256" key="6">
    <source>
        <dbReference type="ARBA" id="ARBA00022927"/>
    </source>
</evidence>
<comment type="similarity">
    <text evidence="2">Belongs to the oligopeptide OPT transporter family.</text>
</comment>
<feature type="transmembrane region" description="Helical" evidence="10">
    <location>
        <begin position="698"/>
        <end position="731"/>
    </location>
</feature>
<evidence type="ECO:0000256" key="3">
    <source>
        <dbReference type="ARBA" id="ARBA00022448"/>
    </source>
</evidence>
<reference evidence="11 12" key="1">
    <citation type="journal article" date="2020" name="Elife">
        <title>Loss of centromere function drives karyotype evolution in closely related Malassezia species.</title>
        <authorList>
            <person name="Sankaranarayanan S.R."/>
            <person name="Ianiri G."/>
            <person name="Coelho M.A."/>
            <person name="Reza M.H."/>
            <person name="Thimmappa B.C."/>
            <person name="Ganguly P."/>
            <person name="Vadnala R.N."/>
            <person name="Sun S."/>
            <person name="Siddharthan R."/>
            <person name="Tellgren-Roth C."/>
            <person name="Dawson T.L."/>
            <person name="Heitman J."/>
            <person name="Sanyal K."/>
        </authorList>
    </citation>
    <scope>NUCLEOTIDE SEQUENCE [LARGE SCALE GENOMIC DNA]</scope>
    <source>
        <strain evidence="11">CBS14141</strain>
    </source>
</reference>
<feature type="transmembrane region" description="Helical" evidence="10">
    <location>
        <begin position="151"/>
        <end position="171"/>
    </location>
</feature>
<evidence type="ECO:0000256" key="2">
    <source>
        <dbReference type="ARBA" id="ARBA00008807"/>
    </source>
</evidence>
<evidence type="ECO:0000256" key="1">
    <source>
        <dbReference type="ARBA" id="ARBA00004141"/>
    </source>
</evidence>
<accession>A0ABY8EI72</accession>
<evidence type="ECO:0000256" key="9">
    <source>
        <dbReference type="SAM" id="MobiDB-lite"/>
    </source>
</evidence>
<keyword evidence="3" id="KW-0813">Transport</keyword>
<feature type="transmembrane region" description="Helical" evidence="10">
    <location>
        <begin position="228"/>
        <end position="248"/>
    </location>
</feature>
<keyword evidence="6" id="KW-0653">Protein transport</keyword>
<sequence>MPNGIRYSDSIPAVSLHRTKSVGEYSDVPSTAHSIAIDSVVGDMTARPRSRFQYNPEDADSIPLHVVGKRDPAAEPHDPYVEPDPDIDPEEDSPYAEVRASVSNIDDPSMPAMTLRMWFLALLLSCVGGAVNTFLSLRFPTPLLSPVVLQLLAYFMGKFLAYMLPIDEYYLPWWLGGFRFTLNPGAFNIKEHALITIMINITISQAYAINFLLVTELPHYYDSPVEPVFEFIFAICSQVTGFGIAGFLHRFLVWPADMVWPQTLVTSTILNTLHAEEEPSDQGISRLRWFVYTGVGACVYNFLPNFFFNALSQMCWVCWIAKENVTANIVTGVYGMGLTSMTFDWTQASYLGSPLVTPWWAEMNIFGGFVLFMWILAPALYFSNTMNLSYFPFNMGRAFDRFGKPYKSQRVIEMSSFKFDQASYEAYSPIYLPATFVLSYFSGFMTVTAVFAHAICNHGSDFLRSMGFRPRAPDDIHAKLMRRYKPVPVWWYQWLVVVCLIAILIVLDYSELSITPALILLALVIPALYALPSGYVYALSGQMIGTNIVGDIIAGYLLNGHPKAFLLFKTLTVQTLISSLGYTSDMKVGHYMKLPPRAVYAVQLVGALAVVCVQLGVKHLMVSLVPDLCLPNQEYHLTCQSVNVFFTSSMMWGVIGPQRIFTEHYYRFILYGLLVGAILPVLVWLVKRRYPRSWLRYASVPVFFAGAAAMPASTSINFTAFFIVAFVFQYYLRRHNFRWWSKYNFVTANALDAGTIISELLIFFVIQLPSDDRWKLSWWGNTVMQTTADFQQRPLRYVPPEGLGRQ</sequence>
<evidence type="ECO:0000313" key="12">
    <source>
        <dbReference type="Proteomes" id="UP000818624"/>
    </source>
</evidence>
<feature type="transmembrane region" description="Helical" evidence="10">
    <location>
        <begin position="118"/>
        <end position="139"/>
    </location>
</feature>
<evidence type="ECO:0000256" key="7">
    <source>
        <dbReference type="ARBA" id="ARBA00022989"/>
    </source>
</evidence>
<evidence type="ECO:0000256" key="4">
    <source>
        <dbReference type="ARBA" id="ARBA00022692"/>
    </source>
</evidence>
<feature type="region of interest" description="Disordered" evidence="9">
    <location>
        <begin position="73"/>
        <end position="92"/>
    </location>
</feature>
<dbReference type="InterPro" id="IPR004648">
    <property type="entry name" value="Oligpept_transpt"/>
</dbReference>
<proteinExistence type="inferred from homology"/>
<dbReference type="PANTHER" id="PTHR22601">
    <property type="entry name" value="ISP4 LIKE PROTEIN"/>
    <property type="match status" value="1"/>
</dbReference>
<evidence type="ECO:0000256" key="8">
    <source>
        <dbReference type="ARBA" id="ARBA00023136"/>
    </source>
</evidence>
<feature type="transmembrane region" description="Helical" evidence="10">
    <location>
        <begin position="192"/>
        <end position="213"/>
    </location>
</feature>
<dbReference type="NCBIfam" id="TIGR00727">
    <property type="entry name" value="ISP4_OPT"/>
    <property type="match status" value="1"/>
</dbReference>
<dbReference type="InterPro" id="IPR004813">
    <property type="entry name" value="OPT"/>
</dbReference>
<protein>
    <submittedName>
        <fullName evidence="11">Uncharacterized protein</fullName>
    </submittedName>
</protein>
<gene>
    <name evidence="11" type="ORF">GLX27_000128</name>
</gene>
<dbReference type="Pfam" id="PF03169">
    <property type="entry name" value="OPT"/>
    <property type="match status" value="1"/>
</dbReference>
<keyword evidence="4 10" id="KW-0812">Transmembrane</keyword>
<keyword evidence="12" id="KW-1185">Reference proteome</keyword>
<feature type="transmembrane region" description="Helical" evidence="10">
    <location>
        <begin position="743"/>
        <end position="766"/>
    </location>
</feature>
<comment type="subcellular location">
    <subcellularLocation>
        <location evidence="1">Membrane</location>
        <topology evidence="1">Multi-pass membrane protein</topology>
    </subcellularLocation>
</comment>
<feature type="transmembrane region" description="Helical" evidence="10">
    <location>
        <begin position="489"/>
        <end position="507"/>
    </location>
</feature>
<feature type="transmembrane region" description="Helical" evidence="10">
    <location>
        <begin position="513"/>
        <end position="531"/>
    </location>
</feature>
<organism evidence="11 12">
    <name type="scientific">Malassezia furfur</name>
    <name type="common">Pityriasis versicolor infection agent</name>
    <name type="synonym">Pityrosporum furfur</name>
    <dbReference type="NCBI Taxonomy" id="55194"/>
    <lineage>
        <taxon>Eukaryota</taxon>
        <taxon>Fungi</taxon>
        <taxon>Dikarya</taxon>
        <taxon>Basidiomycota</taxon>
        <taxon>Ustilaginomycotina</taxon>
        <taxon>Malasseziomycetes</taxon>
        <taxon>Malasseziales</taxon>
        <taxon>Malasseziaceae</taxon>
        <taxon>Malassezia</taxon>
    </lineage>
</organism>
<evidence type="ECO:0000313" key="11">
    <source>
        <dbReference type="EMBL" id="WFD45508.1"/>
    </source>
</evidence>
<keyword evidence="8 10" id="KW-0472">Membrane</keyword>